<protein>
    <submittedName>
        <fullName evidence="2">Uncharacterized protein</fullName>
    </submittedName>
</protein>
<evidence type="ECO:0000313" key="3">
    <source>
        <dbReference type="Proteomes" id="UP000199259"/>
    </source>
</evidence>
<proteinExistence type="predicted"/>
<keyword evidence="3" id="KW-1185">Reference proteome</keyword>
<accession>A0A7Z7AXC5</accession>
<comment type="caution">
    <text evidence="2">The sequence shown here is derived from an EMBL/GenBank/DDBJ whole genome shotgun (WGS) entry which is preliminary data.</text>
</comment>
<name>A0A7Z7AXC5_9EURY</name>
<keyword evidence="1" id="KW-0472">Membrane</keyword>
<evidence type="ECO:0000313" key="2">
    <source>
        <dbReference type="EMBL" id="SDF36702.1"/>
    </source>
</evidence>
<keyword evidence="1" id="KW-1133">Transmembrane helix</keyword>
<gene>
    <name evidence="2" type="ORF">SAMN04488589_0486</name>
</gene>
<keyword evidence="1" id="KW-0812">Transmembrane</keyword>
<feature type="transmembrane region" description="Helical" evidence="1">
    <location>
        <begin position="12"/>
        <end position="33"/>
    </location>
</feature>
<feature type="transmembrane region" description="Helical" evidence="1">
    <location>
        <begin position="59"/>
        <end position="80"/>
    </location>
</feature>
<dbReference type="RefSeq" id="WP_091708350.1">
    <property type="nucleotide sequence ID" value="NZ_FNCA01000001.1"/>
</dbReference>
<dbReference type="EMBL" id="FNCA01000001">
    <property type="protein sequence ID" value="SDF36702.1"/>
    <property type="molecule type" value="Genomic_DNA"/>
</dbReference>
<reference evidence="2 3" key="1">
    <citation type="submission" date="2016-10" db="EMBL/GenBank/DDBJ databases">
        <authorList>
            <person name="Varghese N."/>
            <person name="Submissions S."/>
        </authorList>
    </citation>
    <scope>NUCLEOTIDE SEQUENCE [LARGE SCALE GENOMIC DNA]</scope>
    <source>
        <strain evidence="2 3">PL 12/M</strain>
    </source>
</reference>
<dbReference type="Proteomes" id="UP000199259">
    <property type="component" value="Unassembled WGS sequence"/>
</dbReference>
<dbReference type="AlphaFoldDB" id="A0A7Z7AXC5"/>
<organism evidence="2 3">
    <name type="scientific">Methanolobus vulcani</name>
    <dbReference type="NCBI Taxonomy" id="38026"/>
    <lineage>
        <taxon>Archaea</taxon>
        <taxon>Methanobacteriati</taxon>
        <taxon>Methanobacteriota</taxon>
        <taxon>Stenosarchaea group</taxon>
        <taxon>Methanomicrobia</taxon>
        <taxon>Methanosarcinales</taxon>
        <taxon>Methanosarcinaceae</taxon>
        <taxon>Methanolobus</taxon>
    </lineage>
</organism>
<evidence type="ECO:0000256" key="1">
    <source>
        <dbReference type="SAM" id="Phobius"/>
    </source>
</evidence>
<sequence length="88" mass="10129">MGIGVMADFAISVLWIVLGFFLGTITTAWFTALSEYKNSHPLLNSYPKKKERYEYMQKIMVSIEHGIVFLALVFIVYAIWDTYLVINS</sequence>